<gene>
    <name evidence="1" type="ORF">G3480_24940</name>
</gene>
<reference evidence="2" key="1">
    <citation type="journal article" date="2020" name="Microbiol. Resour. Announc.">
        <title>Draft Genome Sequences of Thiorhodococcus mannitoliphagus and Thiorhodococcus minor, Purple Sulfur Photosynthetic Bacteria in the Gammaproteobacterial Family Chromatiaceae.</title>
        <authorList>
            <person name="Aviles F.A."/>
            <person name="Meyer T.E."/>
            <person name="Kyndt J.A."/>
        </authorList>
    </citation>
    <scope>NUCLEOTIDE SEQUENCE [LARGE SCALE GENOMIC DNA]</scope>
    <source>
        <strain evidence="2">DSM 18266</strain>
    </source>
</reference>
<dbReference type="RefSeq" id="WP_164656921.1">
    <property type="nucleotide sequence ID" value="NZ_JAAIJR010000216.1"/>
</dbReference>
<protein>
    <submittedName>
        <fullName evidence="1">Uncharacterized protein</fullName>
    </submittedName>
</protein>
<sequence>MSVNEKTIIKVNLSTYDNDSPSFGIKYFVKNPKDRKLLNNKNGLFNSITNADVNVFSRIKISKKINRINIGKLSTDHKPIYKTTIKNGFEIDSLSRFIQTLMIFFITPVFDLFCSLTSRLARRLLADHFFVLIVPSDPEPDLTIMCFNC</sequence>
<dbReference type="AlphaFoldDB" id="A0A6P1E2B7"/>
<proteinExistence type="predicted"/>
<evidence type="ECO:0000313" key="1">
    <source>
        <dbReference type="EMBL" id="NEX23491.1"/>
    </source>
</evidence>
<comment type="caution">
    <text evidence="1">The sequence shown here is derived from an EMBL/GenBank/DDBJ whole genome shotgun (WGS) entry which is preliminary data.</text>
</comment>
<name>A0A6P1E2B7_9GAMM</name>
<organism evidence="1 2">
    <name type="scientific">Thiorhodococcus mannitoliphagus</name>
    <dbReference type="NCBI Taxonomy" id="329406"/>
    <lineage>
        <taxon>Bacteria</taxon>
        <taxon>Pseudomonadati</taxon>
        <taxon>Pseudomonadota</taxon>
        <taxon>Gammaproteobacteria</taxon>
        <taxon>Chromatiales</taxon>
        <taxon>Chromatiaceae</taxon>
        <taxon>Thiorhodococcus</taxon>
    </lineage>
</organism>
<reference evidence="1 2" key="2">
    <citation type="submission" date="2020-02" db="EMBL/GenBank/DDBJ databases">
        <title>Genome sequences of Thiorhodococcus mannitoliphagus and Thiorhodococcus minor, purple sulfur photosynthetic bacteria in the gammaproteobacterial family, Chromatiaceae.</title>
        <authorList>
            <person name="Aviles F.A."/>
            <person name="Meyer T.E."/>
            <person name="Kyndt J.A."/>
        </authorList>
    </citation>
    <scope>NUCLEOTIDE SEQUENCE [LARGE SCALE GENOMIC DNA]</scope>
    <source>
        <strain evidence="1 2">DSM 18266</strain>
    </source>
</reference>
<dbReference type="Proteomes" id="UP000471640">
    <property type="component" value="Unassembled WGS sequence"/>
</dbReference>
<accession>A0A6P1E2B7</accession>
<dbReference type="EMBL" id="JAAIJR010000216">
    <property type="protein sequence ID" value="NEX23491.1"/>
    <property type="molecule type" value="Genomic_DNA"/>
</dbReference>
<keyword evidence="2" id="KW-1185">Reference proteome</keyword>
<evidence type="ECO:0000313" key="2">
    <source>
        <dbReference type="Proteomes" id="UP000471640"/>
    </source>
</evidence>